<organism evidence="2 3">
    <name type="scientific">Pseudovirgaria hyperparasitica</name>
    <dbReference type="NCBI Taxonomy" id="470096"/>
    <lineage>
        <taxon>Eukaryota</taxon>
        <taxon>Fungi</taxon>
        <taxon>Dikarya</taxon>
        <taxon>Ascomycota</taxon>
        <taxon>Pezizomycotina</taxon>
        <taxon>Dothideomycetes</taxon>
        <taxon>Dothideomycetes incertae sedis</taxon>
        <taxon>Acrospermales</taxon>
        <taxon>Acrospermaceae</taxon>
        <taxon>Pseudovirgaria</taxon>
    </lineage>
</organism>
<feature type="region of interest" description="Disordered" evidence="1">
    <location>
        <begin position="57"/>
        <end position="93"/>
    </location>
</feature>
<feature type="region of interest" description="Disordered" evidence="1">
    <location>
        <begin position="119"/>
        <end position="152"/>
    </location>
</feature>
<dbReference type="RefSeq" id="XP_033601313.1">
    <property type="nucleotide sequence ID" value="XM_033740779.1"/>
</dbReference>
<dbReference type="GeneID" id="54481833"/>
<feature type="region of interest" description="Disordered" evidence="1">
    <location>
        <begin position="531"/>
        <end position="553"/>
    </location>
</feature>
<accession>A0A6A6W7M5</accession>
<feature type="compositionally biased region" description="Basic and acidic residues" evidence="1">
    <location>
        <begin position="535"/>
        <end position="545"/>
    </location>
</feature>
<protein>
    <submittedName>
        <fullName evidence="2">Uncharacterized protein</fullName>
    </submittedName>
</protein>
<keyword evidence="3" id="KW-1185">Reference proteome</keyword>
<feature type="compositionally biased region" description="Basic residues" evidence="1">
    <location>
        <begin position="80"/>
        <end position="90"/>
    </location>
</feature>
<proteinExistence type="predicted"/>
<sequence>MPTALERLLVRSTTLRLLRTILTRAEILSLHTLNLHQCCRAQLYSNAVRPDTKNQFPVLQSSTKQQRTGPSEDGDIAVKNKQRKRPNQRIRKTETDSLLRIRKFVTVSDVPTLSHSESLRATANVDQHIDNESLPKQKCGQDEKHKSHQLDEKPSTVATPIIPRLLSAVPLPVRRIKPKIRSPSVRHIVRSRSVQDNMQSVRVQHDVRNRRAMYRVRNSIRIRRITVKARHDVRVRGVKHLLRSRQVRKHTCLSSVQTDIRDFDESPLGSKASLDGQVTPRPDDGIISGAKTIPRRSHPLKAPVVQENRRESSLQVDLLPDYKTWAQLLKKGRGRIEQGALRDIWDSMQKQNISLPVGGRTSQIIWDTLMMDSTLTEAIVQHALDVQERRGETHPSLYEQAIRTHLVQNPSRARKLHEMMLGRLSVSETFLRTIAPSLPADREILAVFRDIYEDTNQSDVYDALMPRLLMSDAQDLAIDWHRYLVNNDDVPSNAVAERFGIQGGQVRLPRAQARETSTRCISQHQDSVSFQQAPADHHQSLHSDPRAPIVQSTGTDKGDTICAKLFATKVISVDTAIHGLAAFGVTNIGSVAFRELALRLESSREILHRMDDLKSHSVAVQNSVFVNAVTTFAQAGRDDLLKSLLRSDQHPDVLEDTELQFNLLSHYLVRGDWEQVERTLQVLTLGQENRPVTAWNIYLQARIRHSNITDLEPVAKVIEWMFFYRIPLNKESHIQLRSILRMRNTGRRPEPLPSGYRGMGPDVLLVTNVYRRLAESGEYVSRTAWLELLKRIGMCASLAELQRISFWLLDLHDRREYFRVFPIQTIRAFVTWAMRKSLTWENQNPRNWSDGIRTLRRLRNRGLHIPTSAVKAELRHKFTNLFARSVHSRNEHPRRKWAHYARARNPFSLKEMIRESELIWGRPMFQPYVKKGRNDSQEHPGARG</sequence>
<feature type="region of interest" description="Disordered" evidence="1">
    <location>
        <begin position="264"/>
        <end position="291"/>
    </location>
</feature>
<evidence type="ECO:0000313" key="2">
    <source>
        <dbReference type="EMBL" id="KAF2758862.1"/>
    </source>
</evidence>
<dbReference type="AlphaFoldDB" id="A0A6A6W7M5"/>
<dbReference type="EMBL" id="ML996570">
    <property type="protein sequence ID" value="KAF2758862.1"/>
    <property type="molecule type" value="Genomic_DNA"/>
</dbReference>
<gene>
    <name evidence="2" type="ORF">EJ05DRAFT_324350</name>
</gene>
<evidence type="ECO:0000256" key="1">
    <source>
        <dbReference type="SAM" id="MobiDB-lite"/>
    </source>
</evidence>
<dbReference type="Proteomes" id="UP000799437">
    <property type="component" value="Unassembled WGS sequence"/>
</dbReference>
<dbReference type="OrthoDB" id="5366531at2759"/>
<feature type="compositionally biased region" description="Basic and acidic residues" evidence="1">
    <location>
        <begin position="127"/>
        <end position="152"/>
    </location>
</feature>
<feature type="compositionally biased region" description="Polar residues" evidence="1">
    <location>
        <begin position="57"/>
        <end position="69"/>
    </location>
</feature>
<name>A0A6A6W7M5_9PEZI</name>
<reference evidence="2" key="1">
    <citation type="journal article" date="2020" name="Stud. Mycol.">
        <title>101 Dothideomycetes genomes: a test case for predicting lifestyles and emergence of pathogens.</title>
        <authorList>
            <person name="Haridas S."/>
            <person name="Albert R."/>
            <person name="Binder M."/>
            <person name="Bloem J."/>
            <person name="Labutti K."/>
            <person name="Salamov A."/>
            <person name="Andreopoulos B."/>
            <person name="Baker S."/>
            <person name="Barry K."/>
            <person name="Bills G."/>
            <person name="Bluhm B."/>
            <person name="Cannon C."/>
            <person name="Castanera R."/>
            <person name="Culley D."/>
            <person name="Daum C."/>
            <person name="Ezra D."/>
            <person name="Gonzalez J."/>
            <person name="Henrissat B."/>
            <person name="Kuo A."/>
            <person name="Liang C."/>
            <person name="Lipzen A."/>
            <person name="Lutzoni F."/>
            <person name="Magnuson J."/>
            <person name="Mondo S."/>
            <person name="Nolan M."/>
            <person name="Ohm R."/>
            <person name="Pangilinan J."/>
            <person name="Park H.-J."/>
            <person name="Ramirez L."/>
            <person name="Alfaro M."/>
            <person name="Sun H."/>
            <person name="Tritt A."/>
            <person name="Yoshinaga Y."/>
            <person name="Zwiers L.-H."/>
            <person name="Turgeon B."/>
            <person name="Goodwin S."/>
            <person name="Spatafora J."/>
            <person name="Crous P."/>
            <person name="Grigoriev I."/>
        </authorList>
    </citation>
    <scope>NUCLEOTIDE SEQUENCE</scope>
    <source>
        <strain evidence="2">CBS 121739</strain>
    </source>
</reference>
<evidence type="ECO:0000313" key="3">
    <source>
        <dbReference type="Proteomes" id="UP000799437"/>
    </source>
</evidence>